<evidence type="ECO:0000256" key="6">
    <source>
        <dbReference type="HAMAP-Rule" id="MF_00972"/>
    </source>
</evidence>
<keyword evidence="4 6" id="KW-0862">Zinc</keyword>
<protein>
    <recommendedName>
        <fullName evidence="6">tRNA-specific adenosine deaminase</fullName>
        <ecNumber evidence="6">3.5.4.33</ecNumber>
    </recommendedName>
</protein>
<feature type="domain" description="CMP/dCMP-type deaminase" evidence="7">
    <location>
        <begin position="13"/>
        <end position="154"/>
    </location>
</feature>
<comment type="function">
    <text evidence="6">Catalyzes the deamination of adenosine to inosine at the wobble position 34 of tRNA(Arg2).</text>
</comment>
<comment type="similarity">
    <text evidence="6">Belongs to the cytidine and deoxycytidylate deaminase family.</text>
</comment>
<evidence type="ECO:0000256" key="1">
    <source>
        <dbReference type="ARBA" id="ARBA00022694"/>
    </source>
</evidence>
<dbReference type="Pfam" id="PF00383">
    <property type="entry name" value="dCMP_cyt_deam_1"/>
    <property type="match status" value="1"/>
</dbReference>
<evidence type="ECO:0000256" key="3">
    <source>
        <dbReference type="ARBA" id="ARBA00022801"/>
    </source>
</evidence>
<dbReference type="Gene3D" id="3.40.140.10">
    <property type="entry name" value="Cytidine Deaminase, domain 2"/>
    <property type="match status" value="1"/>
</dbReference>
<dbReference type="InterPro" id="IPR028883">
    <property type="entry name" value="tRNA_aden_deaminase"/>
</dbReference>
<feature type="binding site" evidence="6">
    <location>
        <position position="97"/>
    </location>
    <ligand>
        <name>Zn(2+)</name>
        <dbReference type="ChEBI" id="CHEBI:29105"/>
        <note>catalytic</note>
    </ligand>
</feature>
<comment type="catalytic activity">
    <reaction evidence="5 6">
        <text>adenosine(34) in tRNA + H2O + H(+) = inosine(34) in tRNA + NH4(+)</text>
        <dbReference type="Rhea" id="RHEA:43168"/>
        <dbReference type="Rhea" id="RHEA-COMP:10373"/>
        <dbReference type="Rhea" id="RHEA-COMP:10374"/>
        <dbReference type="ChEBI" id="CHEBI:15377"/>
        <dbReference type="ChEBI" id="CHEBI:15378"/>
        <dbReference type="ChEBI" id="CHEBI:28938"/>
        <dbReference type="ChEBI" id="CHEBI:74411"/>
        <dbReference type="ChEBI" id="CHEBI:82852"/>
        <dbReference type="EC" id="3.5.4.33"/>
    </reaction>
</comment>
<dbReference type="RefSeq" id="WP_345234123.1">
    <property type="nucleotide sequence ID" value="NZ_BAABIQ010000043.1"/>
</dbReference>
<organism evidence="8 9">
    <name type="scientific">Olivibacter ginsenosidimutans</name>
    <dbReference type="NCBI Taxonomy" id="1176537"/>
    <lineage>
        <taxon>Bacteria</taxon>
        <taxon>Pseudomonadati</taxon>
        <taxon>Bacteroidota</taxon>
        <taxon>Sphingobacteriia</taxon>
        <taxon>Sphingobacteriales</taxon>
        <taxon>Sphingobacteriaceae</taxon>
        <taxon>Olivibacter</taxon>
    </lineage>
</organism>
<feature type="active site" description="Proton donor" evidence="6">
    <location>
        <position position="66"/>
    </location>
</feature>
<dbReference type="InterPro" id="IPR016193">
    <property type="entry name" value="Cytidine_deaminase-like"/>
</dbReference>
<sequence>MRYINFEDTTDTVSDEFFMKEALLEAKKALDADEVPIGAVVVHNNKIIARGHNLTETLNDVTAHAEMQAFTAAAHYIGGKYLKECTLYVTVEPCVMCAGASYWSQINRIVFGTRDEKRGYSNVSTTIVHPKTTVISGILERECRDLIQQFFQSKRL</sequence>
<comment type="subunit">
    <text evidence="6">Homodimer.</text>
</comment>
<comment type="cofactor">
    <cofactor evidence="6">
        <name>Zn(2+)</name>
        <dbReference type="ChEBI" id="CHEBI:29105"/>
    </cofactor>
    <text evidence="6">Binds 1 zinc ion per subunit.</text>
</comment>
<comment type="caution">
    <text evidence="8">The sequence shown here is derived from an EMBL/GenBank/DDBJ whole genome shotgun (WGS) entry which is preliminary data.</text>
</comment>
<evidence type="ECO:0000313" key="8">
    <source>
        <dbReference type="EMBL" id="GAA4804212.1"/>
    </source>
</evidence>
<evidence type="ECO:0000256" key="5">
    <source>
        <dbReference type="ARBA" id="ARBA00048045"/>
    </source>
</evidence>
<keyword evidence="9" id="KW-1185">Reference proteome</keyword>
<dbReference type="PROSITE" id="PS51747">
    <property type="entry name" value="CYT_DCMP_DEAMINASES_2"/>
    <property type="match status" value="1"/>
</dbReference>
<evidence type="ECO:0000259" key="7">
    <source>
        <dbReference type="PROSITE" id="PS51747"/>
    </source>
</evidence>
<reference evidence="9" key="1">
    <citation type="journal article" date="2019" name="Int. J. Syst. Evol. Microbiol.">
        <title>The Global Catalogue of Microorganisms (GCM) 10K type strain sequencing project: providing services to taxonomists for standard genome sequencing and annotation.</title>
        <authorList>
            <consortium name="The Broad Institute Genomics Platform"/>
            <consortium name="The Broad Institute Genome Sequencing Center for Infectious Disease"/>
            <person name="Wu L."/>
            <person name="Ma J."/>
        </authorList>
    </citation>
    <scope>NUCLEOTIDE SEQUENCE [LARGE SCALE GENOMIC DNA]</scope>
    <source>
        <strain evidence="9">JCM 18200</strain>
    </source>
</reference>
<feature type="binding site" evidence="6">
    <location>
        <position position="64"/>
    </location>
    <ligand>
        <name>Zn(2+)</name>
        <dbReference type="ChEBI" id="CHEBI:29105"/>
        <note>catalytic</note>
    </ligand>
</feature>
<evidence type="ECO:0000313" key="9">
    <source>
        <dbReference type="Proteomes" id="UP001501411"/>
    </source>
</evidence>
<proteinExistence type="inferred from homology"/>
<dbReference type="EC" id="3.5.4.33" evidence="6"/>
<dbReference type="EMBL" id="BAABIQ010000043">
    <property type="protein sequence ID" value="GAA4804212.1"/>
    <property type="molecule type" value="Genomic_DNA"/>
</dbReference>
<dbReference type="CDD" id="cd01285">
    <property type="entry name" value="nucleoside_deaminase"/>
    <property type="match status" value="1"/>
</dbReference>
<accession>A0ABP9C7K2</accession>
<feature type="binding site" evidence="6">
    <location>
        <position position="94"/>
    </location>
    <ligand>
        <name>Zn(2+)</name>
        <dbReference type="ChEBI" id="CHEBI:29105"/>
        <note>catalytic</note>
    </ligand>
</feature>
<evidence type="ECO:0000256" key="4">
    <source>
        <dbReference type="ARBA" id="ARBA00022833"/>
    </source>
</evidence>
<evidence type="ECO:0000256" key="2">
    <source>
        <dbReference type="ARBA" id="ARBA00022723"/>
    </source>
</evidence>
<keyword evidence="2 6" id="KW-0479">Metal-binding</keyword>
<dbReference type="PANTHER" id="PTHR11079:SF202">
    <property type="entry name" value="TRNA-SPECIFIC ADENOSINE DEAMINASE"/>
    <property type="match status" value="1"/>
</dbReference>
<dbReference type="Proteomes" id="UP001501411">
    <property type="component" value="Unassembled WGS sequence"/>
</dbReference>
<dbReference type="HAMAP" id="MF_00972">
    <property type="entry name" value="tRNA_aden_deaminase"/>
    <property type="match status" value="1"/>
</dbReference>
<dbReference type="SUPFAM" id="SSF53927">
    <property type="entry name" value="Cytidine deaminase-like"/>
    <property type="match status" value="1"/>
</dbReference>
<dbReference type="PANTHER" id="PTHR11079">
    <property type="entry name" value="CYTOSINE DEAMINASE FAMILY MEMBER"/>
    <property type="match status" value="1"/>
</dbReference>
<name>A0ABP9C7K2_9SPHI</name>
<dbReference type="InterPro" id="IPR002125">
    <property type="entry name" value="CMP_dCMP_dom"/>
</dbReference>
<keyword evidence="1 6" id="KW-0819">tRNA processing</keyword>
<keyword evidence="3 6" id="KW-0378">Hydrolase</keyword>
<gene>
    <name evidence="6" type="primary">tadA</name>
    <name evidence="8" type="ORF">GCM10023231_36600</name>
</gene>